<evidence type="ECO:0000313" key="2">
    <source>
        <dbReference type="EMBL" id="CAA9357975.1"/>
    </source>
</evidence>
<proteinExistence type="predicted"/>
<feature type="region of interest" description="Disordered" evidence="1">
    <location>
        <begin position="1"/>
        <end position="50"/>
    </location>
</feature>
<gene>
    <name evidence="2" type="ORF">AVDCRST_MAG90-2786</name>
</gene>
<dbReference type="EMBL" id="CADCUC010000582">
    <property type="protein sequence ID" value="CAA9357975.1"/>
    <property type="molecule type" value="Genomic_DNA"/>
</dbReference>
<dbReference type="AlphaFoldDB" id="A0A6J4MGR3"/>
<feature type="non-terminal residue" evidence="2">
    <location>
        <position position="1"/>
    </location>
</feature>
<reference evidence="2" key="1">
    <citation type="submission" date="2020-02" db="EMBL/GenBank/DDBJ databases">
        <authorList>
            <person name="Meier V. D."/>
        </authorList>
    </citation>
    <scope>NUCLEOTIDE SEQUENCE</scope>
    <source>
        <strain evidence="2">AVDCRST_MAG90</strain>
    </source>
</reference>
<organism evidence="2">
    <name type="scientific">uncultured Microvirga sp</name>
    <dbReference type="NCBI Taxonomy" id="412392"/>
    <lineage>
        <taxon>Bacteria</taxon>
        <taxon>Pseudomonadati</taxon>
        <taxon>Pseudomonadota</taxon>
        <taxon>Alphaproteobacteria</taxon>
        <taxon>Hyphomicrobiales</taxon>
        <taxon>Methylobacteriaceae</taxon>
        <taxon>Microvirga</taxon>
        <taxon>environmental samples</taxon>
    </lineage>
</organism>
<sequence>RHAGRADGGGRGGRPCNDRGARGGLQPARGPVDALPGHGRELHAGGASGL</sequence>
<protein>
    <submittedName>
        <fullName evidence="2">Uncharacterized protein</fullName>
    </submittedName>
</protein>
<feature type="non-terminal residue" evidence="2">
    <location>
        <position position="50"/>
    </location>
</feature>
<feature type="compositionally biased region" description="Gly residues" evidence="1">
    <location>
        <begin position="1"/>
        <end position="13"/>
    </location>
</feature>
<accession>A0A6J4MGR3</accession>
<name>A0A6J4MGR3_9HYPH</name>
<evidence type="ECO:0000256" key="1">
    <source>
        <dbReference type="SAM" id="MobiDB-lite"/>
    </source>
</evidence>